<dbReference type="RefSeq" id="WP_254091266.1">
    <property type="nucleotide sequence ID" value="NZ_JAHESC010000022.1"/>
</dbReference>
<evidence type="ECO:0000313" key="2">
    <source>
        <dbReference type="EMBL" id="MBT1688038.1"/>
    </source>
</evidence>
<proteinExistence type="predicted"/>
<keyword evidence="1" id="KW-0472">Membrane</keyword>
<reference evidence="2 3" key="1">
    <citation type="submission" date="2021-05" db="EMBL/GenBank/DDBJ databases">
        <title>A Polyphasic approach of four new species of the genus Ohtaekwangia: Ohtaekwangia histidinii sp. nov., Ohtaekwangia cretensis sp. nov., Ohtaekwangia indiensis sp. nov., Ohtaekwangia reichenbachii sp. nov. from diverse environment.</title>
        <authorList>
            <person name="Octaviana S."/>
        </authorList>
    </citation>
    <scope>NUCLEOTIDE SEQUENCE [LARGE SCALE GENOMIC DNA]</scope>
    <source>
        <strain evidence="2 3">PWU37</strain>
    </source>
</reference>
<name>A0AAP2D9R6_9BACT</name>
<dbReference type="Proteomes" id="UP001319180">
    <property type="component" value="Unassembled WGS sequence"/>
</dbReference>
<protein>
    <submittedName>
        <fullName evidence="2">Uncharacterized protein</fullName>
    </submittedName>
</protein>
<evidence type="ECO:0000256" key="1">
    <source>
        <dbReference type="SAM" id="Phobius"/>
    </source>
</evidence>
<accession>A0AAP2D9R6</accession>
<comment type="caution">
    <text evidence="2">The sequence shown here is derived from an EMBL/GenBank/DDBJ whole genome shotgun (WGS) entry which is preliminary data.</text>
</comment>
<keyword evidence="3" id="KW-1185">Reference proteome</keyword>
<sequence length="70" mass="7064">MSVIQRLQAPTPRFFKVLRTIGLSLVAASGALVASPIALPAAIVSLAGYLAVAGSVVTAVSQTAVEKEGE</sequence>
<keyword evidence="1" id="KW-1133">Transmembrane helix</keyword>
<dbReference type="EMBL" id="JAHESC010000022">
    <property type="protein sequence ID" value="MBT1688038.1"/>
    <property type="molecule type" value="Genomic_DNA"/>
</dbReference>
<gene>
    <name evidence="2" type="ORF">KK078_15820</name>
</gene>
<organism evidence="2 3">
    <name type="scientific">Dawidia soli</name>
    <dbReference type="NCBI Taxonomy" id="2782352"/>
    <lineage>
        <taxon>Bacteria</taxon>
        <taxon>Pseudomonadati</taxon>
        <taxon>Bacteroidota</taxon>
        <taxon>Cytophagia</taxon>
        <taxon>Cytophagales</taxon>
        <taxon>Chryseotaleaceae</taxon>
        <taxon>Dawidia</taxon>
    </lineage>
</organism>
<feature type="transmembrane region" description="Helical" evidence="1">
    <location>
        <begin position="21"/>
        <end position="40"/>
    </location>
</feature>
<keyword evidence="1" id="KW-0812">Transmembrane</keyword>
<dbReference type="AlphaFoldDB" id="A0AAP2D9R6"/>
<evidence type="ECO:0000313" key="3">
    <source>
        <dbReference type="Proteomes" id="UP001319180"/>
    </source>
</evidence>